<dbReference type="EMBL" id="LGSS01000007">
    <property type="protein sequence ID" value="KNF08387.1"/>
    <property type="molecule type" value="Genomic_DNA"/>
</dbReference>
<evidence type="ECO:0000313" key="5">
    <source>
        <dbReference type="EMBL" id="KNF08387.1"/>
    </source>
</evidence>
<name>A0A0L0WAB1_GOTPU</name>
<evidence type="ECO:0000256" key="2">
    <source>
        <dbReference type="ARBA" id="ARBA00010742"/>
    </source>
</evidence>
<dbReference type="PANTHER" id="PTHR30024">
    <property type="entry name" value="ALIPHATIC SULFONATES-BINDING PROTEIN-RELATED"/>
    <property type="match status" value="1"/>
</dbReference>
<protein>
    <submittedName>
        <fullName evidence="5">ABC-type nitrate/sulfonate/bicarbonate transport system, periplasmic component</fullName>
    </submittedName>
</protein>
<reference evidence="6" key="1">
    <citation type="submission" date="2015-07" db="EMBL/GenBank/DDBJ databases">
        <title>Draft genome sequence of the purine-degrading Gottschalkia purinilyticum DSM 1384 (formerly Clostridium purinilyticum).</title>
        <authorList>
            <person name="Poehlein A."/>
            <person name="Schiel-Bengelsdorf B."/>
            <person name="Bengelsdorf F.R."/>
            <person name="Daniel R."/>
            <person name="Duerre P."/>
        </authorList>
    </citation>
    <scope>NUCLEOTIDE SEQUENCE [LARGE SCALE GENOMIC DNA]</scope>
    <source>
        <strain evidence="6">DSM 1384</strain>
    </source>
</reference>
<dbReference type="RefSeq" id="WP_200898541.1">
    <property type="nucleotide sequence ID" value="NZ_LGSS01000007.1"/>
</dbReference>
<feature type="chain" id="PRO_5038653811" evidence="4">
    <location>
        <begin position="25"/>
        <end position="368"/>
    </location>
</feature>
<organism evidence="5 6">
    <name type="scientific">Gottschalkia purinilytica</name>
    <name type="common">Clostridium purinilyticum</name>
    <dbReference type="NCBI Taxonomy" id="1503"/>
    <lineage>
        <taxon>Bacteria</taxon>
        <taxon>Bacillati</taxon>
        <taxon>Bacillota</taxon>
        <taxon>Tissierellia</taxon>
        <taxon>Tissierellales</taxon>
        <taxon>Gottschalkiaceae</taxon>
        <taxon>Gottschalkia</taxon>
    </lineage>
</organism>
<keyword evidence="6" id="KW-1185">Reference proteome</keyword>
<keyword evidence="3 4" id="KW-0732">Signal</keyword>
<dbReference type="STRING" id="1503.CLPU_7c00150"/>
<dbReference type="PANTHER" id="PTHR30024:SF47">
    <property type="entry name" value="TAURINE-BINDING PERIPLASMIC PROTEIN"/>
    <property type="match status" value="1"/>
</dbReference>
<dbReference type="GO" id="GO:0042597">
    <property type="term" value="C:periplasmic space"/>
    <property type="evidence" value="ECO:0007669"/>
    <property type="project" value="UniProtKB-SubCell"/>
</dbReference>
<comment type="similarity">
    <text evidence="2">Belongs to the bacterial solute-binding protein SsuA/TauA family.</text>
</comment>
<comment type="subcellular location">
    <subcellularLocation>
        <location evidence="1">Periplasm</location>
    </subcellularLocation>
</comment>
<proteinExistence type="inferred from homology"/>
<dbReference type="SUPFAM" id="SSF53850">
    <property type="entry name" value="Periplasmic binding protein-like II"/>
    <property type="match status" value="1"/>
</dbReference>
<sequence>MIKKIKNISLFSIMILLVATFISGCSNKDSKEKNITISKTDNYKIKVGYYNCDHMVSAPIADAAGIYKELGIDAEVIGNAKVPQAMLAGQMDVGYIGIDNVIKSVDNKVPMIIGADNHIGGSYYLVVSNDIKDPKDLIGQPLGIGSNPEKSSGWVEFARELGIPVEGKNYEAIDFASDKDAYLAFKTGKIKGFIACDPWGSMAEYEKTGKILITSSKLEGQWGDCCVLSINKDFAEKHPELAKKVALAHTKAMEFVYLNPLKTAKIFAKTYMVPEEVGLLTVYKKTVKEGRTLSWKIVPEQIKHELSWKQENGYVPNTVTYEELVDSKFIDESGADDFDKFIKEKVDPVFPVGMSYDEWKTKAKKLGK</sequence>
<comment type="caution">
    <text evidence="5">The sequence shown here is derived from an EMBL/GenBank/DDBJ whole genome shotgun (WGS) entry which is preliminary data.</text>
</comment>
<gene>
    <name evidence="5" type="ORF">CLPU_7c00150</name>
</gene>
<feature type="signal peptide" evidence="4">
    <location>
        <begin position="1"/>
        <end position="24"/>
    </location>
</feature>
<evidence type="ECO:0000313" key="6">
    <source>
        <dbReference type="Proteomes" id="UP000037267"/>
    </source>
</evidence>
<dbReference type="PATRIC" id="fig|1503.3.peg.3000"/>
<dbReference type="NCBIfam" id="NF040735">
    <property type="entry name" value="SBP_SaoX"/>
    <property type="match status" value="1"/>
</dbReference>
<dbReference type="Gene3D" id="3.40.190.10">
    <property type="entry name" value="Periplasmic binding protein-like II"/>
    <property type="match status" value="2"/>
</dbReference>
<evidence type="ECO:0000256" key="3">
    <source>
        <dbReference type="ARBA" id="ARBA00022729"/>
    </source>
</evidence>
<evidence type="ECO:0000256" key="4">
    <source>
        <dbReference type="SAM" id="SignalP"/>
    </source>
</evidence>
<evidence type="ECO:0000256" key="1">
    <source>
        <dbReference type="ARBA" id="ARBA00004418"/>
    </source>
</evidence>
<dbReference type="Proteomes" id="UP000037267">
    <property type="component" value="Unassembled WGS sequence"/>
</dbReference>
<dbReference type="AlphaFoldDB" id="A0A0L0WAB1"/>
<dbReference type="PROSITE" id="PS51257">
    <property type="entry name" value="PROKAR_LIPOPROTEIN"/>
    <property type="match status" value="1"/>
</dbReference>
<accession>A0A0L0WAB1</accession>
<dbReference type="Pfam" id="PF13379">
    <property type="entry name" value="NMT1_2"/>
    <property type="match status" value="1"/>
</dbReference>